<evidence type="ECO:0000256" key="1">
    <source>
        <dbReference type="ARBA" id="ARBA00004651"/>
    </source>
</evidence>
<feature type="transmembrane region" description="Helical" evidence="7">
    <location>
        <begin position="95"/>
        <end position="112"/>
    </location>
</feature>
<dbReference type="InterPro" id="IPR049453">
    <property type="entry name" value="Memb_transporter_dom"/>
</dbReference>
<feature type="transmembrane region" description="Helical" evidence="7">
    <location>
        <begin position="452"/>
        <end position="470"/>
    </location>
</feature>
<evidence type="ECO:0000259" key="8">
    <source>
        <dbReference type="Pfam" id="PF13515"/>
    </source>
</evidence>
<keyword evidence="4 7" id="KW-1133">Transmembrane helix</keyword>
<comment type="similarity">
    <text evidence="6">Belongs to the YccS/YhfK family.</text>
</comment>
<feature type="transmembrane region" description="Helical" evidence="7">
    <location>
        <begin position="421"/>
        <end position="440"/>
    </location>
</feature>
<evidence type="ECO:0000313" key="9">
    <source>
        <dbReference type="EMBL" id="ACZ85674.1"/>
    </source>
</evidence>
<reference evidence="9 10" key="1">
    <citation type="journal article" date="2010" name="Stand. Genomic Sci.">
        <title>Complete genome sequence of Streptosporangium roseum type strain (NI 9100).</title>
        <authorList>
            <person name="Nolan M."/>
            <person name="Sikorski J."/>
            <person name="Jando M."/>
            <person name="Lucas S."/>
            <person name="Lapidus A."/>
            <person name="Glavina Del Rio T."/>
            <person name="Chen F."/>
            <person name="Tice H."/>
            <person name="Pitluck S."/>
            <person name="Cheng J.F."/>
            <person name="Chertkov O."/>
            <person name="Sims D."/>
            <person name="Meincke L."/>
            <person name="Brettin T."/>
            <person name="Han C."/>
            <person name="Detter J.C."/>
            <person name="Bruce D."/>
            <person name="Goodwin L."/>
            <person name="Land M."/>
            <person name="Hauser L."/>
            <person name="Chang Y.J."/>
            <person name="Jeffries C.D."/>
            <person name="Ivanova N."/>
            <person name="Mavromatis K."/>
            <person name="Mikhailova N."/>
            <person name="Chen A."/>
            <person name="Palaniappan K."/>
            <person name="Chain P."/>
            <person name="Rohde M."/>
            <person name="Goker M."/>
            <person name="Bristow J."/>
            <person name="Eisen J.A."/>
            <person name="Markowitz V."/>
            <person name="Hugenholtz P."/>
            <person name="Kyrpides N.C."/>
            <person name="Klenk H.P."/>
        </authorList>
    </citation>
    <scope>NUCLEOTIDE SEQUENCE [LARGE SCALE GENOMIC DNA]</scope>
    <source>
        <strain evidence="10">ATCC 12428 / DSM 43021 / JCM 3005 / NI 9100</strain>
    </source>
</reference>
<comment type="subcellular location">
    <subcellularLocation>
        <location evidence="1">Cell membrane</location>
        <topology evidence="1">Multi-pass membrane protein</topology>
    </subcellularLocation>
</comment>
<name>D2B4Y8_STRRD</name>
<dbReference type="HOGENOM" id="CLU_033242_0_0_11"/>
<feature type="transmembrane region" description="Helical" evidence="7">
    <location>
        <begin position="142"/>
        <end position="164"/>
    </location>
</feature>
<keyword evidence="2" id="KW-1003">Cell membrane</keyword>
<sequence>MDVTADGWLSRTLRPKRVPVPWAAAVRAGAVISAGVAAGVVAGNPRMGMLLATGALAAAMRDRHPSYRLRLVHITVAVLGGAVGTATGVAFHDRGWWTVAALVGAAFVSGAISAIGSALSAAGMNLLVTASVWSALPLREPWWWPPLLYMAGGAGVLVLALAAWPVRAGTAERAAVARVYREIAAMMDAGDAGRAWTVLAPAVSDAYDVLTGYRLSAPGRDSESVRLMGMLNAAQPLLEAVATMLRHGDAFPPGASAPVTALARAVASGAHGIPPPERRPETADERIFSRALAYAVSCLRGDAAPPAAPPGRRWGRDLSAVLTSPDTLGYALRLALCMGIATVLVSVVAVPHSYWVPMTVTLVFKPDFGSVFGRAVLRALGTLAGVAVGGVLLLLVPPGWPTVPVVFALGAVARIGIDRSYAMMSTAITPLVLILVESAAPAPLGMVLPARLYDTLIGCAIVLVAGYALWPGSWRVRVRGRLAGTVTAAADYLQAAFEAGRQPARQRRRLYRRFSELHKGMQQGLSEPPPAGSRTAAWWPEVVALQRISAAIIEAAVQARSGAAVPSSGDVTATVAGLRRLAAAVQDWPAPASPGPLPGSGPLAGVAQEIRTAWSALPGGRPRGPGARTAG</sequence>
<evidence type="ECO:0000256" key="2">
    <source>
        <dbReference type="ARBA" id="ARBA00022475"/>
    </source>
</evidence>
<evidence type="ECO:0000256" key="3">
    <source>
        <dbReference type="ARBA" id="ARBA00022692"/>
    </source>
</evidence>
<feature type="domain" description="Integral membrane bound transporter" evidence="8">
    <location>
        <begin position="340"/>
        <end position="464"/>
    </location>
</feature>
<dbReference type="Proteomes" id="UP000002029">
    <property type="component" value="Chromosome"/>
</dbReference>
<dbReference type="EMBL" id="CP001814">
    <property type="protein sequence ID" value="ACZ85674.1"/>
    <property type="molecule type" value="Genomic_DNA"/>
</dbReference>
<dbReference type="STRING" id="479432.Sros_2709"/>
<keyword evidence="5 7" id="KW-0472">Membrane</keyword>
<feature type="transmembrane region" description="Helical" evidence="7">
    <location>
        <begin position="334"/>
        <end position="355"/>
    </location>
</feature>
<dbReference type="OrthoDB" id="3816110at2"/>
<dbReference type="GO" id="GO:0005886">
    <property type="term" value="C:plasma membrane"/>
    <property type="evidence" value="ECO:0007669"/>
    <property type="project" value="UniProtKB-SubCell"/>
</dbReference>
<protein>
    <submittedName>
        <fullName evidence="9">Membrane protein-like protein</fullName>
    </submittedName>
</protein>
<proteinExistence type="inferred from homology"/>
<evidence type="ECO:0000256" key="6">
    <source>
        <dbReference type="ARBA" id="ARBA00043993"/>
    </source>
</evidence>
<evidence type="ECO:0000256" key="5">
    <source>
        <dbReference type="ARBA" id="ARBA00023136"/>
    </source>
</evidence>
<gene>
    <name evidence="9" type="ordered locus">Sros_2709</name>
</gene>
<accession>D2B4Y8</accession>
<dbReference type="AlphaFoldDB" id="D2B4Y8"/>
<dbReference type="KEGG" id="sro:Sros_2709"/>
<dbReference type="PANTHER" id="PTHR30509">
    <property type="entry name" value="P-HYDROXYBENZOIC ACID EFFLUX PUMP SUBUNIT-RELATED"/>
    <property type="match status" value="1"/>
</dbReference>
<dbReference type="Pfam" id="PF13515">
    <property type="entry name" value="FUSC_2"/>
    <property type="match status" value="1"/>
</dbReference>
<evidence type="ECO:0000256" key="4">
    <source>
        <dbReference type="ARBA" id="ARBA00022989"/>
    </source>
</evidence>
<evidence type="ECO:0000313" key="10">
    <source>
        <dbReference type="Proteomes" id="UP000002029"/>
    </source>
</evidence>
<feature type="transmembrane region" description="Helical" evidence="7">
    <location>
        <begin position="20"/>
        <end position="42"/>
    </location>
</feature>
<organism evidence="9 10">
    <name type="scientific">Streptosporangium roseum (strain ATCC 12428 / DSM 43021 / JCM 3005 / KCTC 9067 / NCIMB 10171 / NRRL 2505 / NI 9100)</name>
    <dbReference type="NCBI Taxonomy" id="479432"/>
    <lineage>
        <taxon>Bacteria</taxon>
        <taxon>Bacillati</taxon>
        <taxon>Actinomycetota</taxon>
        <taxon>Actinomycetes</taxon>
        <taxon>Streptosporangiales</taxon>
        <taxon>Streptosporangiaceae</taxon>
        <taxon>Streptosporangium</taxon>
    </lineage>
</organism>
<dbReference type="RefSeq" id="WP_012889419.1">
    <property type="nucleotide sequence ID" value="NC_013595.1"/>
</dbReference>
<dbReference type="eggNOG" id="COG1289">
    <property type="taxonomic scope" value="Bacteria"/>
</dbReference>
<dbReference type="PANTHER" id="PTHR30509:SF9">
    <property type="entry name" value="MULTIDRUG RESISTANCE PROTEIN MDTO"/>
    <property type="match status" value="1"/>
</dbReference>
<keyword evidence="10" id="KW-1185">Reference proteome</keyword>
<keyword evidence="3 7" id="KW-0812">Transmembrane</keyword>
<feature type="transmembrane region" description="Helical" evidence="7">
    <location>
        <begin position="71"/>
        <end position="89"/>
    </location>
</feature>
<evidence type="ECO:0000256" key="7">
    <source>
        <dbReference type="SAM" id="Phobius"/>
    </source>
</evidence>